<dbReference type="Proteomes" id="UP000663829">
    <property type="component" value="Unassembled WGS sequence"/>
</dbReference>
<evidence type="ECO:0000313" key="2">
    <source>
        <dbReference type="EMBL" id="CAF1219668.1"/>
    </source>
</evidence>
<reference evidence="2" key="1">
    <citation type="submission" date="2021-02" db="EMBL/GenBank/DDBJ databases">
        <authorList>
            <person name="Nowell W R."/>
        </authorList>
    </citation>
    <scope>NUCLEOTIDE SEQUENCE</scope>
</reference>
<evidence type="ECO:0000256" key="1">
    <source>
        <dbReference type="SAM" id="SignalP"/>
    </source>
</evidence>
<accession>A0A814XS89</accession>
<dbReference type="Proteomes" id="UP000681722">
    <property type="component" value="Unassembled WGS sequence"/>
</dbReference>
<keyword evidence="4" id="KW-1185">Reference proteome</keyword>
<evidence type="ECO:0000313" key="4">
    <source>
        <dbReference type="Proteomes" id="UP000663829"/>
    </source>
</evidence>
<gene>
    <name evidence="2" type="ORF">GPM918_LOCUS24623</name>
    <name evidence="3" type="ORF">SRO942_LOCUS24626</name>
</gene>
<proteinExistence type="predicted"/>
<dbReference type="EMBL" id="CAJOBC010009259">
    <property type="protein sequence ID" value="CAF3983206.1"/>
    <property type="molecule type" value="Genomic_DNA"/>
</dbReference>
<dbReference type="EMBL" id="CAJNOQ010009256">
    <property type="protein sequence ID" value="CAF1219668.1"/>
    <property type="molecule type" value="Genomic_DNA"/>
</dbReference>
<dbReference type="AlphaFoldDB" id="A0A814XS89"/>
<feature type="chain" id="PRO_5036411110" evidence="1">
    <location>
        <begin position="19"/>
        <end position="76"/>
    </location>
</feature>
<feature type="signal peptide" evidence="1">
    <location>
        <begin position="1"/>
        <end position="18"/>
    </location>
</feature>
<protein>
    <submittedName>
        <fullName evidence="2">Uncharacterized protein</fullName>
    </submittedName>
</protein>
<keyword evidence="1" id="KW-0732">Signal</keyword>
<sequence length="76" mass="8674">MIIKYIVYAFIITTTILATSTSLPKNDDLLSLNEHEAKDYLHEEKPHPSKYMLLVVLYKPKAITSKTVLTTVYSTD</sequence>
<evidence type="ECO:0000313" key="3">
    <source>
        <dbReference type="EMBL" id="CAF3983206.1"/>
    </source>
</evidence>
<comment type="caution">
    <text evidence="2">The sequence shown here is derived from an EMBL/GenBank/DDBJ whole genome shotgun (WGS) entry which is preliminary data.</text>
</comment>
<name>A0A814XS89_9BILA</name>
<organism evidence="2 4">
    <name type="scientific">Didymodactylos carnosus</name>
    <dbReference type="NCBI Taxonomy" id="1234261"/>
    <lineage>
        <taxon>Eukaryota</taxon>
        <taxon>Metazoa</taxon>
        <taxon>Spiralia</taxon>
        <taxon>Gnathifera</taxon>
        <taxon>Rotifera</taxon>
        <taxon>Eurotatoria</taxon>
        <taxon>Bdelloidea</taxon>
        <taxon>Philodinida</taxon>
        <taxon>Philodinidae</taxon>
        <taxon>Didymodactylos</taxon>
    </lineage>
</organism>